<feature type="domain" description="Neurotransmitter-gated ion-channel ligand-binding" evidence="3">
    <location>
        <begin position="185"/>
        <end position="370"/>
    </location>
</feature>
<dbReference type="Pfam" id="PF02931">
    <property type="entry name" value="Neur_chan_LBD"/>
    <property type="match status" value="1"/>
</dbReference>
<feature type="region of interest" description="Disordered" evidence="1">
    <location>
        <begin position="27"/>
        <end position="46"/>
    </location>
</feature>
<feature type="transmembrane region" description="Helical" evidence="2">
    <location>
        <begin position="427"/>
        <end position="446"/>
    </location>
</feature>
<dbReference type="InterPro" id="IPR036734">
    <property type="entry name" value="Neur_chan_lig-bd_sf"/>
</dbReference>
<evidence type="ECO:0000256" key="1">
    <source>
        <dbReference type="SAM" id="MobiDB-lite"/>
    </source>
</evidence>
<keyword evidence="5" id="KW-1185">Reference proteome</keyword>
<dbReference type="PANTHER" id="PTHR18945">
    <property type="entry name" value="NEUROTRANSMITTER GATED ION CHANNEL"/>
    <property type="match status" value="1"/>
</dbReference>
<evidence type="ECO:0000313" key="5">
    <source>
        <dbReference type="Proteomes" id="UP001283361"/>
    </source>
</evidence>
<dbReference type="EMBL" id="JAWDGP010001963">
    <property type="protein sequence ID" value="KAK3786486.1"/>
    <property type="molecule type" value="Genomic_DNA"/>
</dbReference>
<dbReference type="AlphaFoldDB" id="A0AAE1AFV6"/>
<dbReference type="GO" id="GO:0005230">
    <property type="term" value="F:extracellular ligand-gated monoatomic ion channel activity"/>
    <property type="evidence" value="ECO:0007669"/>
    <property type="project" value="InterPro"/>
</dbReference>
<feature type="transmembrane region" description="Helical" evidence="2">
    <location>
        <begin position="472"/>
        <end position="494"/>
    </location>
</feature>
<dbReference type="SUPFAM" id="SSF63712">
    <property type="entry name" value="Nicotinic receptor ligand binding domain-like"/>
    <property type="match status" value="1"/>
</dbReference>
<dbReference type="InterPro" id="IPR038050">
    <property type="entry name" value="Neuro_actylchol_rec"/>
</dbReference>
<reference evidence="4" key="1">
    <citation type="journal article" date="2023" name="G3 (Bethesda)">
        <title>A reference genome for the long-term kleptoplast-retaining sea slug Elysia crispata morphotype clarki.</title>
        <authorList>
            <person name="Eastman K.E."/>
            <person name="Pendleton A.L."/>
            <person name="Shaikh M.A."/>
            <person name="Suttiyut T."/>
            <person name="Ogas R."/>
            <person name="Tomko P."/>
            <person name="Gavelis G."/>
            <person name="Widhalm J.R."/>
            <person name="Wisecaver J.H."/>
        </authorList>
    </citation>
    <scope>NUCLEOTIDE SEQUENCE</scope>
    <source>
        <strain evidence="4">ECLA1</strain>
    </source>
</reference>
<dbReference type="Gene3D" id="1.20.58.390">
    <property type="entry name" value="Neurotransmitter-gated ion-channel transmembrane domain"/>
    <property type="match status" value="1"/>
</dbReference>
<keyword evidence="2" id="KW-0472">Membrane</keyword>
<dbReference type="InterPro" id="IPR006202">
    <property type="entry name" value="Neur_chan_lig-bd"/>
</dbReference>
<comment type="caution">
    <text evidence="4">The sequence shown here is derived from an EMBL/GenBank/DDBJ whole genome shotgun (WGS) entry which is preliminary data.</text>
</comment>
<dbReference type="Gene3D" id="2.70.170.10">
    <property type="entry name" value="Neurotransmitter-gated ion-channel ligand-binding domain"/>
    <property type="match status" value="1"/>
</dbReference>
<gene>
    <name evidence="4" type="ORF">RRG08_058542</name>
</gene>
<feature type="transmembrane region" description="Helical" evidence="2">
    <location>
        <begin position="374"/>
        <end position="395"/>
    </location>
</feature>
<keyword evidence="2" id="KW-0812">Transmembrane</keyword>
<evidence type="ECO:0000259" key="3">
    <source>
        <dbReference type="Pfam" id="PF02931"/>
    </source>
</evidence>
<keyword evidence="2" id="KW-1133">Transmembrane helix</keyword>
<sequence length="541" mass="61583">MVYKEIQFICCKEGSPQLKLAEIENASPPARSRNTSLGSFDSTSSTGGPVIENLGYFKRKPRSFFMREGSVDTGQMTDPAKTHLNVSSSSSAISLLNSSTDNDKMDNKQLAEIVALHKKMLDLQNKNYDLTRIVAQAGADTAEAVNILLNSLPLIPQERGGQAPPQGGYGYTDSSGGQFGRAPPEPKNVQIRVVFLRIIDIDTVGQQFEAEVYIEARWTEKKFQGRSMMALADVEFQQCWDPQLKLLNVVGDLDMEKTSMVLRYEPDSISPVLVYMWHVKGVFRERMELQHFPFDVQELSVVLSSSLPVEHVDLLEEPTYDSSVNLGALQDSEEWKNYRHVEFTRDVKKREMDSFSKHPVLVVSAHVKRKLGTYFWNVGLIVFLILALTFTLLAVDPMLNDRLAIIMTLFLTSVAFKLVVRSHLPSIPYLTYMDIYVVFALVYLFLQGAESAMMIHLSSFRDPPQVRRYDEIGQSCLIAFLIFFHLVFIIYIELTVLNRRRRMVTLDYNFQMKRLKRARARKEKIDSFDEAHEGQDIATSI</sequence>
<feature type="compositionally biased region" description="Polar residues" evidence="1">
    <location>
        <begin position="32"/>
        <end position="46"/>
    </location>
</feature>
<protein>
    <recommendedName>
        <fullName evidence="3">Neurotransmitter-gated ion-channel ligand-binding domain-containing protein</fullName>
    </recommendedName>
</protein>
<accession>A0AAE1AFV6</accession>
<dbReference type="GO" id="GO:0016020">
    <property type="term" value="C:membrane"/>
    <property type="evidence" value="ECO:0007669"/>
    <property type="project" value="InterPro"/>
</dbReference>
<proteinExistence type="predicted"/>
<evidence type="ECO:0000313" key="4">
    <source>
        <dbReference type="EMBL" id="KAK3786486.1"/>
    </source>
</evidence>
<evidence type="ECO:0000256" key="2">
    <source>
        <dbReference type="SAM" id="Phobius"/>
    </source>
</evidence>
<dbReference type="GO" id="GO:0004888">
    <property type="term" value="F:transmembrane signaling receptor activity"/>
    <property type="evidence" value="ECO:0007669"/>
    <property type="project" value="InterPro"/>
</dbReference>
<dbReference type="InterPro" id="IPR006201">
    <property type="entry name" value="Neur_channel"/>
</dbReference>
<name>A0AAE1AFV6_9GAST</name>
<organism evidence="4 5">
    <name type="scientific">Elysia crispata</name>
    <name type="common">lettuce slug</name>
    <dbReference type="NCBI Taxonomy" id="231223"/>
    <lineage>
        <taxon>Eukaryota</taxon>
        <taxon>Metazoa</taxon>
        <taxon>Spiralia</taxon>
        <taxon>Lophotrochozoa</taxon>
        <taxon>Mollusca</taxon>
        <taxon>Gastropoda</taxon>
        <taxon>Heterobranchia</taxon>
        <taxon>Euthyneura</taxon>
        <taxon>Panpulmonata</taxon>
        <taxon>Sacoglossa</taxon>
        <taxon>Placobranchoidea</taxon>
        <taxon>Plakobranchidae</taxon>
        <taxon>Elysia</taxon>
    </lineage>
</organism>
<dbReference type="Proteomes" id="UP001283361">
    <property type="component" value="Unassembled WGS sequence"/>
</dbReference>
<feature type="transmembrane region" description="Helical" evidence="2">
    <location>
        <begin position="401"/>
        <end position="420"/>
    </location>
</feature>